<protein>
    <recommendedName>
        <fullName evidence="4">Atypical membrane-integrating protein (Mistic protein)</fullName>
    </recommendedName>
</protein>
<dbReference type="InterPro" id="IPR021078">
    <property type="entry name" value="Membrane-integrating_Mistic"/>
</dbReference>
<dbReference type="Proteomes" id="UP001595387">
    <property type="component" value="Unassembled WGS sequence"/>
</dbReference>
<reference evidence="3" key="1">
    <citation type="journal article" date="2019" name="Int. J. Syst. Evol. Microbiol.">
        <title>The Global Catalogue of Microorganisms (GCM) 10K type strain sequencing project: providing services to taxonomists for standard genome sequencing and annotation.</title>
        <authorList>
            <consortium name="The Broad Institute Genomics Platform"/>
            <consortium name="The Broad Institute Genome Sequencing Center for Infectious Disease"/>
            <person name="Wu L."/>
            <person name="Ma J."/>
        </authorList>
    </citation>
    <scope>NUCLEOTIDE SEQUENCE [LARGE SCALE GENOMIC DNA]</scope>
    <source>
        <strain evidence="3">KCTC 13193</strain>
    </source>
</reference>
<organism evidence="2 3">
    <name type="scientific">Virgibacillus sediminis</name>
    <dbReference type="NCBI Taxonomy" id="202260"/>
    <lineage>
        <taxon>Bacteria</taxon>
        <taxon>Bacillati</taxon>
        <taxon>Bacillota</taxon>
        <taxon>Bacilli</taxon>
        <taxon>Bacillales</taxon>
        <taxon>Bacillaceae</taxon>
        <taxon>Virgibacillus</taxon>
    </lineage>
</organism>
<evidence type="ECO:0000313" key="2">
    <source>
        <dbReference type="EMBL" id="MFC2949780.1"/>
    </source>
</evidence>
<gene>
    <name evidence="2" type="ORF">ACFODW_15770</name>
</gene>
<evidence type="ECO:0000313" key="3">
    <source>
        <dbReference type="Proteomes" id="UP001595387"/>
    </source>
</evidence>
<evidence type="ECO:0008006" key="4">
    <source>
        <dbReference type="Google" id="ProtNLM"/>
    </source>
</evidence>
<dbReference type="RefSeq" id="WP_390307752.1">
    <property type="nucleotide sequence ID" value="NZ_JBHRRZ010000039.1"/>
</dbReference>
<feature type="region of interest" description="Disordered" evidence="1">
    <location>
        <begin position="72"/>
        <end position="92"/>
    </location>
</feature>
<keyword evidence="3" id="KW-1185">Reference proteome</keyword>
<dbReference type="EMBL" id="JBHRRZ010000039">
    <property type="protein sequence ID" value="MFC2949780.1"/>
    <property type="molecule type" value="Genomic_DNA"/>
</dbReference>
<proteinExistence type="predicted"/>
<comment type="caution">
    <text evidence="2">The sequence shown here is derived from an EMBL/GenBank/DDBJ whole genome shotgun (WGS) entry which is preliminary data.</text>
</comment>
<sequence>MKANDEERQRFDKAVDEILDLFNNLEDDQPIIKFGDDVLENIGLAKKKYGDDMVNEKINTVVREMLSWLDLENVESDEEDESENNAVEEEEQ</sequence>
<evidence type="ECO:0000256" key="1">
    <source>
        <dbReference type="SAM" id="MobiDB-lite"/>
    </source>
</evidence>
<dbReference type="Pfam" id="PF11458">
    <property type="entry name" value="Mistic"/>
    <property type="match status" value="1"/>
</dbReference>
<name>A0ABV7A9R5_9BACI</name>
<accession>A0ABV7A9R5</accession>
<dbReference type="Gene3D" id="1.10.220.90">
    <property type="entry name" value="Mistic"/>
    <property type="match status" value="1"/>
</dbReference>
<dbReference type="InterPro" id="IPR038193">
    <property type="entry name" value="Mistic_sf"/>
</dbReference>